<feature type="transmembrane region" description="Helical" evidence="3">
    <location>
        <begin position="36"/>
        <end position="54"/>
    </location>
</feature>
<keyword evidence="1" id="KW-0064">Aspartyl protease</keyword>
<comment type="similarity">
    <text evidence="1">Belongs to the peptidase U4 family.</text>
</comment>
<dbReference type="PIRSF" id="PIRSF018571">
    <property type="entry name" value="SpoIIGA"/>
    <property type="match status" value="1"/>
</dbReference>
<dbReference type="GO" id="GO:0004190">
    <property type="term" value="F:aspartic-type endopeptidase activity"/>
    <property type="evidence" value="ECO:0007669"/>
    <property type="project" value="UniProtKB-KW"/>
</dbReference>
<feature type="transmembrane region" description="Helical" evidence="3">
    <location>
        <begin position="131"/>
        <end position="153"/>
    </location>
</feature>
<comment type="subcellular location">
    <subcellularLocation>
        <location evidence="1">Cell membrane</location>
    </subcellularLocation>
</comment>
<keyword evidence="3" id="KW-0812">Transmembrane</keyword>
<keyword evidence="1" id="KW-0645">Protease</keyword>
<dbReference type="GO" id="GO:0030436">
    <property type="term" value="P:asexual sporulation"/>
    <property type="evidence" value="ECO:0007669"/>
    <property type="project" value="InterPro"/>
</dbReference>
<evidence type="ECO:0000313" key="5">
    <source>
        <dbReference type="Proteomes" id="UP001172911"/>
    </source>
</evidence>
<dbReference type="NCBIfam" id="TIGR02854">
    <property type="entry name" value="spore_II_GA"/>
    <property type="match status" value="1"/>
</dbReference>
<protein>
    <recommendedName>
        <fullName evidence="1">Sporulation sigma-E factor-processing peptidase</fullName>
        <ecNumber evidence="1">3.4.23.-</ecNumber>
    </recommendedName>
    <alternativeName>
        <fullName evidence="1">Membrane-associated aspartic protease</fullName>
    </alternativeName>
    <alternativeName>
        <fullName evidence="1">Stage II sporulation protein GA</fullName>
    </alternativeName>
</protein>
<evidence type="ECO:0000256" key="1">
    <source>
        <dbReference type="PIRNR" id="PIRNR018571"/>
    </source>
</evidence>
<feature type="transmembrane region" description="Helical" evidence="3">
    <location>
        <begin position="90"/>
        <end position="111"/>
    </location>
</feature>
<keyword evidence="1 3" id="KW-0472">Membrane</keyword>
<reference evidence="4" key="1">
    <citation type="journal article" date="2023" name="J. Hazard. Mater.">
        <title>Anaerobic biodegradation of pyrene and benzo[a]pyrene by a new sulfate-reducing Desulforamulus aquiferis strain DSA.</title>
        <authorList>
            <person name="Zhang Z."/>
            <person name="Sun J."/>
            <person name="Gong X."/>
            <person name="Wang C."/>
            <person name="Wang H."/>
        </authorList>
    </citation>
    <scope>NUCLEOTIDE SEQUENCE</scope>
    <source>
        <strain evidence="4">DSA</strain>
    </source>
</reference>
<dbReference type="GO" id="GO:0005886">
    <property type="term" value="C:plasma membrane"/>
    <property type="evidence" value="ECO:0007669"/>
    <property type="project" value="UniProtKB-SubCell"/>
</dbReference>
<keyword evidence="1" id="KW-0749">Sporulation</keyword>
<feature type="transmembrane region" description="Helical" evidence="3">
    <location>
        <begin position="60"/>
        <end position="78"/>
    </location>
</feature>
<evidence type="ECO:0000256" key="2">
    <source>
        <dbReference type="PIRSR" id="PIRSR018571-1"/>
    </source>
</evidence>
<dbReference type="AlphaFoldDB" id="A0AAW7ZE47"/>
<name>A0AAW7ZE47_9FIRM</name>
<keyword evidence="5" id="KW-1185">Reference proteome</keyword>
<keyword evidence="1" id="KW-1003">Cell membrane</keyword>
<feature type="active site" evidence="2">
    <location>
        <position position="181"/>
    </location>
</feature>
<gene>
    <name evidence="4" type="primary">spoIIGA</name>
    <name evidence="4" type="ORF">P6N53_12265</name>
</gene>
<proteinExistence type="inferred from homology"/>
<dbReference type="EMBL" id="JARPTC010000018">
    <property type="protein sequence ID" value="MDO7787997.1"/>
    <property type="molecule type" value="Genomic_DNA"/>
</dbReference>
<feature type="transmembrane region" description="Helical" evidence="3">
    <location>
        <begin position="6"/>
        <end position="24"/>
    </location>
</feature>
<dbReference type="RefSeq" id="WP_304543522.1">
    <property type="nucleotide sequence ID" value="NZ_JARPTC010000018.1"/>
</dbReference>
<comment type="caution">
    <text evidence="4">The sequence shown here is derived from an EMBL/GenBank/DDBJ whole genome shotgun (WGS) entry which is preliminary data.</text>
</comment>
<dbReference type="Pfam" id="PF03419">
    <property type="entry name" value="Peptidase_U4"/>
    <property type="match status" value="1"/>
</dbReference>
<dbReference type="Proteomes" id="UP001172911">
    <property type="component" value="Unassembled WGS sequence"/>
</dbReference>
<evidence type="ECO:0000256" key="3">
    <source>
        <dbReference type="SAM" id="Phobius"/>
    </source>
</evidence>
<accession>A0AAW7ZE47</accession>
<sequence>MRQVVYVDELIFVNLVMNFTVLWLTSRFTGNRLIPARMFTAATVGCIYALSLFIPGLGLFGVLYIKLLLGLVMVFIAFKYSGWRKLLKDTLLLMLASFFTAGLAMGLQYLLVSNTGGYSSNWLGQAEYNKWLVLALTIIFSYLMGKWGAMIWLKRVQQSICEMPVAVYLWGKKALVRGLVDTGNQLIEPLSQHPVIVVEYEVLRSVLPVKISEAISDPKLSDGSLAIMSLSDTPYAERLRVIPFQSLGRENGLLLGIRPDVVEIWHGTEKLEIRDVVVGIYGKKLSPGSNYGALIHPKLLAS</sequence>
<dbReference type="InterPro" id="IPR005081">
    <property type="entry name" value="SpoIIGA"/>
</dbReference>
<dbReference type="GO" id="GO:0030435">
    <property type="term" value="P:sporulation resulting in formation of a cellular spore"/>
    <property type="evidence" value="ECO:0007669"/>
    <property type="project" value="UniProtKB-KW"/>
</dbReference>
<keyword evidence="3" id="KW-1133">Transmembrane helix</keyword>
<reference evidence="4" key="2">
    <citation type="submission" date="2023-03" db="EMBL/GenBank/DDBJ databases">
        <authorList>
            <person name="Zhang Z."/>
        </authorList>
    </citation>
    <scope>NUCLEOTIDE SEQUENCE</scope>
    <source>
        <strain evidence="4">DSA</strain>
    </source>
</reference>
<dbReference type="EC" id="3.4.23.-" evidence="1"/>
<evidence type="ECO:0000313" key="4">
    <source>
        <dbReference type="EMBL" id="MDO7787997.1"/>
    </source>
</evidence>
<dbReference type="GO" id="GO:0006508">
    <property type="term" value="P:proteolysis"/>
    <property type="evidence" value="ECO:0007669"/>
    <property type="project" value="UniProtKB-KW"/>
</dbReference>
<keyword evidence="1" id="KW-0378">Hydrolase</keyword>
<comment type="function">
    <text evidence="1">Probable aspartic protease that is responsible for the proteolytic cleavage of the RNA polymerase sigma E factor (SigE/spoIIGB) to yield the active peptide in the mother cell during sporulation. Responds to a signal from the forespore that is triggered by the extracellular signal protein SpoIIR.</text>
</comment>
<organism evidence="4 5">
    <name type="scientific">Desulforamulus aquiferis</name>
    <dbReference type="NCBI Taxonomy" id="1397668"/>
    <lineage>
        <taxon>Bacteria</taxon>
        <taxon>Bacillati</taxon>
        <taxon>Bacillota</taxon>
        <taxon>Clostridia</taxon>
        <taxon>Eubacteriales</taxon>
        <taxon>Peptococcaceae</taxon>
        <taxon>Desulforamulus</taxon>
    </lineage>
</organism>